<feature type="transmembrane region" description="Helical" evidence="1">
    <location>
        <begin position="123"/>
        <end position="142"/>
    </location>
</feature>
<organism evidence="2 3">
    <name type="scientific">Vibrio sagamiensis NBRC 104589</name>
    <dbReference type="NCBI Taxonomy" id="1219064"/>
    <lineage>
        <taxon>Bacteria</taxon>
        <taxon>Pseudomonadati</taxon>
        <taxon>Pseudomonadota</taxon>
        <taxon>Gammaproteobacteria</taxon>
        <taxon>Vibrionales</taxon>
        <taxon>Vibrionaceae</taxon>
        <taxon>Vibrio</taxon>
    </lineage>
</organism>
<dbReference type="PROSITE" id="PS51318">
    <property type="entry name" value="TAT"/>
    <property type="match status" value="1"/>
</dbReference>
<gene>
    <name evidence="2" type="ORF">VSA01S_07950</name>
</gene>
<protein>
    <recommendedName>
        <fullName evidence="4">RHS repeat-associated core domain-containing protein</fullName>
    </recommendedName>
</protein>
<dbReference type="EMBL" id="BJXJ01000005">
    <property type="protein sequence ID" value="GEM74683.1"/>
    <property type="molecule type" value="Genomic_DNA"/>
</dbReference>
<reference evidence="2 3" key="1">
    <citation type="submission" date="2019-07" db="EMBL/GenBank/DDBJ databases">
        <title>Whole genome shotgun sequence of Vibrio sagamiensis NBRC 104589.</title>
        <authorList>
            <person name="Hosoyama A."/>
            <person name="Uohara A."/>
            <person name="Ohji S."/>
            <person name="Ichikawa N."/>
        </authorList>
    </citation>
    <scope>NUCLEOTIDE SEQUENCE [LARGE SCALE GENOMIC DNA]</scope>
    <source>
        <strain evidence="2 3">NBRC 104589</strain>
    </source>
</reference>
<dbReference type="InterPro" id="IPR022385">
    <property type="entry name" value="Rhs_assc_core"/>
</dbReference>
<evidence type="ECO:0000256" key="1">
    <source>
        <dbReference type="SAM" id="Phobius"/>
    </source>
</evidence>
<keyword evidence="1" id="KW-0812">Transmembrane</keyword>
<keyword evidence="1" id="KW-0472">Membrane</keyword>
<dbReference type="NCBIfam" id="TIGR03696">
    <property type="entry name" value="Rhs_assc_core"/>
    <property type="match status" value="1"/>
</dbReference>
<dbReference type="OrthoDB" id="5905222at2"/>
<proteinExistence type="predicted"/>
<evidence type="ECO:0008006" key="4">
    <source>
        <dbReference type="Google" id="ProtNLM"/>
    </source>
</evidence>
<keyword evidence="3" id="KW-1185">Reference proteome</keyword>
<name>A0A511QBL3_9VIBR</name>
<comment type="caution">
    <text evidence="2">The sequence shown here is derived from an EMBL/GenBank/DDBJ whole genome shotgun (WGS) entry which is preliminary data.</text>
</comment>
<dbReference type="AlphaFoldDB" id="A0A511QBL3"/>
<dbReference type="Gene3D" id="2.180.10.10">
    <property type="entry name" value="RHS repeat-associated core"/>
    <property type="match status" value="1"/>
</dbReference>
<keyword evidence="1" id="KW-1133">Transmembrane helix</keyword>
<sequence>MNNHKDSVFITPLNRREFLIKIGQTTAVAGGVTLLPASVRLAMAQSITKATSQLGFNGEWLDPILEGYHLGQGYRLYQPNLMRFNVPDSLAPFNQGVHNAYAYCHNDPINFTDPSGHLNIKKILFGVFGIITGAIGILTAAPSGGASLLLAAGIISGAAGMIGGSLQIASGTIDDGNISHQLDMATVAFDVIGVISGSYSAYKSIQNIRWVQAGGALEDVTQPGLASRLLNKVKPPLKWVHKTNPAMRLGQSEGRVIATKVTHGGKTLTYTPPSTHGGYTKVILDQVKVGPRGFTIYKSITTAQSIAGLGWKTVSTIPGRFANQAAITVAENVAEVVIEGRNINPVAVKTQMASLEETRQRIKLCQEAQQRIRQLPLS</sequence>
<dbReference type="Proteomes" id="UP000321922">
    <property type="component" value="Unassembled WGS sequence"/>
</dbReference>
<dbReference type="RefSeq" id="WP_039980457.1">
    <property type="nucleotide sequence ID" value="NZ_BAOJ01000033.1"/>
</dbReference>
<evidence type="ECO:0000313" key="2">
    <source>
        <dbReference type="EMBL" id="GEM74683.1"/>
    </source>
</evidence>
<dbReference type="InterPro" id="IPR006311">
    <property type="entry name" value="TAT_signal"/>
</dbReference>
<accession>A0A511QBL3</accession>
<evidence type="ECO:0000313" key="3">
    <source>
        <dbReference type="Proteomes" id="UP000321922"/>
    </source>
</evidence>